<dbReference type="Pfam" id="PF17867">
    <property type="entry name" value="AAA_lid_7"/>
    <property type="match status" value="3"/>
</dbReference>
<feature type="compositionally biased region" description="Polar residues" evidence="10">
    <location>
        <begin position="4926"/>
        <end position="4957"/>
    </location>
</feature>
<dbReference type="InterPro" id="IPR012099">
    <property type="entry name" value="Midasin"/>
</dbReference>
<dbReference type="InterPro" id="IPR002035">
    <property type="entry name" value="VWF_A"/>
</dbReference>
<dbReference type="Pfam" id="PF21108">
    <property type="entry name" value="MDN1_4th"/>
    <property type="match status" value="1"/>
</dbReference>
<keyword evidence="8" id="KW-0539">Nucleus</keyword>
<dbReference type="PANTHER" id="PTHR48103">
    <property type="entry name" value="MIDASIN-RELATED"/>
    <property type="match status" value="1"/>
</dbReference>
<dbReference type="InterPro" id="IPR025662">
    <property type="entry name" value="Sigma_54_int_dom_ATP-bd_1"/>
</dbReference>
<feature type="compositionally biased region" description="Acidic residues" evidence="10">
    <location>
        <begin position="4738"/>
        <end position="4751"/>
    </location>
</feature>
<dbReference type="Proteomes" id="UP000729402">
    <property type="component" value="Unassembled WGS sequence"/>
</dbReference>
<dbReference type="GO" id="GO:0016887">
    <property type="term" value="F:ATP hydrolysis activity"/>
    <property type="evidence" value="ECO:0007669"/>
    <property type="project" value="InterPro"/>
</dbReference>
<dbReference type="FunFam" id="3.40.50.300:FF:001861">
    <property type="entry name" value="Midasin"/>
    <property type="match status" value="1"/>
</dbReference>
<keyword evidence="13" id="KW-1185">Reference proteome</keyword>
<comment type="similarity">
    <text evidence="3">Belongs to the midasin family.</text>
</comment>
<dbReference type="CDD" id="cd00009">
    <property type="entry name" value="AAA"/>
    <property type="match status" value="1"/>
</dbReference>
<comment type="caution">
    <text evidence="12">The sequence shown here is derived from an EMBL/GenBank/DDBJ whole genome shotgun (WGS) entry which is preliminary data.</text>
</comment>
<dbReference type="Pfam" id="PF17865">
    <property type="entry name" value="AAA_lid_5"/>
    <property type="match status" value="1"/>
</dbReference>
<feature type="compositionally biased region" description="Basic and acidic residues" evidence="10">
    <location>
        <begin position="5041"/>
        <end position="5053"/>
    </location>
</feature>
<evidence type="ECO:0000256" key="6">
    <source>
        <dbReference type="ARBA" id="ARBA00022840"/>
    </source>
</evidence>
<feature type="domain" description="VWFA" evidence="11">
    <location>
        <begin position="5214"/>
        <end position="5414"/>
    </location>
</feature>
<keyword evidence="5" id="KW-0547">Nucleotide-binding</keyword>
<feature type="compositionally biased region" description="Acidic residues" evidence="10">
    <location>
        <begin position="4811"/>
        <end position="4820"/>
    </location>
</feature>
<keyword evidence="7" id="KW-0143">Chaperone</keyword>
<feature type="compositionally biased region" description="Polar residues" evidence="10">
    <location>
        <begin position="4709"/>
        <end position="4721"/>
    </location>
</feature>
<evidence type="ECO:0000313" key="13">
    <source>
        <dbReference type="Proteomes" id="UP000729402"/>
    </source>
</evidence>
<protein>
    <recommendedName>
        <fullName evidence="4">Midasin</fullName>
    </recommendedName>
    <alternativeName>
        <fullName evidence="9">MIDAS-containing protein</fullName>
    </alternativeName>
</protein>
<dbReference type="GO" id="GO:0030687">
    <property type="term" value="C:preribosome, large subunit precursor"/>
    <property type="evidence" value="ECO:0007669"/>
    <property type="project" value="TreeGrafter"/>
</dbReference>
<evidence type="ECO:0000256" key="5">
    <source>
        <dbReference type="ARBA" id="ARBA00022741"/>
    </source>
</evidence>
<dbReference type="FunFam" id="3.40.50.300:FF:001368">
    <property type="entry name" value="Midasin"/>
    <property type="match status" value="1"/>
</dbReference>
<feature type="non-terminal residue" evidence="12">
    <location>
        <position position="5426"/>
    </location>
</feature>
<dbReference type="FunFam" id="3.40.50.410:FF:000114">
    <property type="entry name" value="Midasin"/>
    <property type="match status" value="1"/>
</dbReference>
<feature type="region of interest" description="Disordered" evidence="10">
    <location>
        <begin position="4661"/>
        <end position="5010"/>
    </location>
</feature>
<dbReference type="InterPro" id="IPR048617">
    <property type="entry name" value="MDN1_AAA_lid_4"/>
</dbReference>
<evidence type="ECO:0000313" key="12">
    <source>
        <dbReference type="EMBL" id="KAG8091816.1"/>
    </source>
</evidence>
<dbReference type="EMBL" id="JAAALK010000080">
    <property type="protein sequence ID" value="KAG8091816.1"/>
    <property type="molecule type" value="Genomic_DNA"/>
</dbReference>
<feature type="compositionally biased region" description="Basic and acidic residues" evidence="10">
    <location>
        <begin position="4722"/>
        <end position="4737"/>
    </location>
</feature>
<evidence type="ECO:0000256" key="10">
    <source>
        <dbReference type="SAM" id="MobiDB-lite"/>
    </source>
</evidence>
<dbReference type="PANTHER" id="PTHR48103:SF2">
    <property type="entry name" value="MIDASIN"/>
    <property type="match status" value="1"/>
</dbReference>
<feature type="compositionally biased region" description="Basic and acidic residues" evidence="10">
    <location>
        <begin position="4775"/>
        <end position="4794"/>
    </location>
</feature>
<dbReference type="PROSITE" id="PS50234">
    <property type="entry name" value="VWFA"/>
    <property type="match status" value="1"/>
</dbReference>
<comment type="subcellular location">
    <subcellularLocation>
        <location evidence="1">Nucleus</location>
        <location evidence="1">Nucleolus</location>
    </subcellularLocation>
    <subcellularLocation>
        <location evidence="2">Nucleus</location>
        <location evidence="2">Nucleoplasm</location>
    </subcellularLocation>
</comment>
<feature type="compositionally biased region" description="Basic and acidic residues" evidence="10">
    <location>
        <begin position="4856"/>
        <end position="4876"/>
    </location>
</feature>
<feature type="region of interest" description="Disordered" evidence="10">
    <location>
        <begin position="4587"/>
        <end position="4620"/>
    </location>
</feature>
<evidence type="ECO:0000256" key="8">
    <source>
        <dbReference type="ARBA" id="ARBA00023242"/>
    </source>
</evidence>
<dbReference type="InterPro" id="IPR040848">
    <property type="entry name" value="AAA_lid_7"/>
</dbReference>
<dbReference type="PIRSF" id="PIRSF010340">
    <property type="entry name" value="Midasin"/>
    <property type="match status" value="1"/>
</dbReference>
<reference evidence="12" key="2">
    <citation type="submission" date="2021-02" db="EMBL/GenBank/DDBJ databases">
        <authorList>
            <person name="Kimball J.A."/>
            <person name="Haas M.W."/>
            <person name="Macchietto M."/>
            <person name="Kono T."/>
            <person name="Duquette J."/>
            <person name="Shao M."/>
        </authorList>
    </citation>
    <scope>NUCLEOTIDE SEQUENCE</scope>
    <source>
        <tissue evidence="12">Fresh leaf tissue</tissue>
    </source>
</reference>
<evidence type="ECO:0000256" key="9">
    <source>
        <dbReference type="ARBA" id="ARBA00077000"/>
    </source>
</evidence>
<feature type="region of interest" description="Disordered" evidence="10">
    <location>
        <begin position="5041"/>
        <end position="5065"/>
    </location>
</feature>
<evidence type="ECO:0000259" key="11">
    <source>
        <dbReference type="PROSITE" id="PS50234"/>
    </source>
</evidence>
<evidence type="ECO:0000256" key="4">
    <source>
        <dbReference type="ARBA" id="ARBA00017143"/>
    </source>
</evidence>
<proteinExistence type="inferred from homology"/>
<dbReference type="GO" id="GO:0005730">
    <property type="term" value="C:nucleolus"/>
    <property type="evidence" value="ECO:0007669"/>
    <property type="project" value="UniProtKB-SubCell"/>
</dbReference>
<dbReference type="FunFam" id="3.40.50.300:FF:000582">
    <property type="entry name" value="Midasin"/>
    <property type="match status" value="1"/>
</dbReference>
<feature type="compositionally biased region" description="Acidic residues" evidence="10">
    <location>
        <begin position="4758"/>
        <end position="4774"/>
    </location>
</feature>
<sequence>RSAGRRRPATSPKTLNPSPPIYIVRARKAQAFPPTRLRSARPPRLPPAMSLDGSFSTAAAVARLLARCPALRADRRVIALASAAAAPSHEDVAAALAEPLLHPRYTVPVVGCFLPVAQALVDRAVELLRAAAPALRSEDAARHEEEAGEGDIRVIEFYLSRGRGLRLHELACLALSRALDLAPYLLRYLLNYFKFSPPPFQRLLSEGVPSPIPTKRLHLLLDATQVSYRFLELEPRVFCEQWDWSCFLDLVYSTADYSLVDNSLYSVGLDLRWCAIRILMVVLKASDEAIESFGLGADEAFTCFLRWKEFCTDTSFEKASLYVQAEEINCKIDADGLTCLTDSSPEWQDFAEGRQHSNGSNICPFVLTTTMRKSYEVALMAVNQKWPILLYGPVGAGKTALINKLAQIGGNRVLFIHMDEQMDGRTLIGSYICTEKPGEFKWAPGSLTQAVIKGFWIVFEDIDKAPSDVQSVLLPLLEGSSSFSIGHAEAVQVAEGFRLFATVTTSKNDVSHSLEGRVTFSALWRKVMVGEPNRKDMIDIIHGCYPSYEPISAKLIDTFEKANSLVSYQFGGLNLAGASSECIMQRFSLRDLLKWCKRIRGVDLNFKDLGLESSCCKLIYFEAVDVFASSLSSLDKRLYVAREIAKILHVPHGAETMNPSDKAIIQARHTDLQVGRVTLQCSEKPALIQKGPFADIRSALEVLERVACSIKFNEPVLLVGETGTGKTTLVQNLASWLKQPLTVVNLSQQSDISDLLGGFKPADARSICFPLYIEFKDLFCRSFSGKDNEAILRHCDVYVMEKKWKKLLRALAKCAEKAQKLIDTSSRSKSGSKRKRPLTAQVISDWDSFSSRLDAACSQIGSATGVSFQFVEGAFVSALRNGHWILLDEVNLAPPETLQRIGAVLDGESGTLCLAERGDVDYIERHPCFRMFACMNPATDAGKRELPYTFRSRFTECFVDDLIDDDDLRLFVSKYLDGLHAAKGVIDSIVRFYKAAKKESEEKLQDGANQKPQFSLRSLSRSLGYIKSAEKKFGFKKALYDGFCMFFLTMLDAPSAKIINNLIVSVLLDGRVPPKISFADYFIEKPMQLNGSESDEFLCNYVLTNSVTEHIVNLARAVYIKKYPVLLQGPTSSGKTSLVKFLAAKTGHEFVRINNHEHTDLQEYLGTYVTDSHGKLQFQEGALVKAVREGHWIVLDELNLAPSDVLEALNRLLDDNRELFVPELQETISAHPNFMLFATQNPPVLYGGRKILSRAFRNRFIEVHVDEIPEDELITILEQRCAIACSYATRMVQVMKDLQMHRQNSRVFAGKHGFITPRDLFRWANRYRLFEGKSYEDLSKDGYLLLAERLRDDNEKAVVQEALERHLRVKFSIPNLYNSEVSYDNNLSCEATRLRLQEIFGNITWTKSMWRLYFLIERCYRSREPVLLVGETGGGKTTVCQVLSAVLGVKLHILNCHQYTETSDFIGGFCPIRDRSRISLEFKHLITTMKQMKIFVHVAGDMLLPTDISGAFSVVNHINEILDRYKKEKELFPEVPPHDLGAMEQIKLDLMHLHKRWQAIFLWQDGSLVQAMKNGDFFLIDEISLADDSVLERLNSVLEPERKLSLAEKGGSVLEKVVAHPNFFILATMNPGGDYGKKELSPALRNRFTELWVPAVTDVDELKSIAIERFTNAELSCFVDCIVNFWKWFNQLFTGRMLTIRDLLSWITFINVTEGNLGPQQALIHGLFLILLDGLALGMNVSKTEATELRSTCLSFLLEELQKVEGKPLNSEMKDLKNYGWGDHTRDIDISHPDHFGITPFYIAKGHFACKQQGFEFMAPTTSKNVFRVLRGMQLSKPLLLEGSPGVGKTSLIVALAGFSGHNVVRINLSEQTDMMDLLGSDLPVEGENGMEFAWSDGILLQALKNGSWVLLDELNLAPQSVLEGLNAILDHRAEVFIPELGQTYKCPPSFRVFACQNPSSQGGGRKGLPKSFLNRFTKVYVDELSEKDYTFICKSQYPSIKDDILKKLISFNNRLYMDTMVHRKYGQEGSPWEFNLRDIIRSCQMIAGACETTGYPDTSNIDCFLNTVYLQRMRTVADREEVVKLFEEVFQIKCSIYQTKMLYVDPQYLVVGSASIRRNRFHSCKIQNNQLNILPGTLHSLEAAMHCIDHGWLCILVGQNSSGKTSLIRLLAQLSGNTLNEVNLSSATDVSELLGCFEQYNFFRHYKVVLSQVEHYVDEYFSLSIDIHWKNLIAERKTLFVKWFEFVIARKCSSICTSTLIEMSRNSSLPSLSLVSDIVEQMKGDLEMFDLPISFNKDDLSKTLRSIYYLQQNEAVHQPVQFEWVAGDLIRAIECGEWIVLDNANFCNPTVLDRINSLVEQERSIVVNECGLVDGNPVILKAHPKFRMFLTINAKHGEISRAMRNRGLEIFLMNQNLNIKGCSRAPEDSERKGVIRFLISCGIPRMELVSSMCEAHFYAKAAGLHLGINITLLEMTRWVQLFQQLLIKGNRFLWSLHLSWEHTYLPSLGEINGSKIVEEGKLRFLTHFDGCSTDLHYGFSLSLPGGWPIEQKLKDFIWYSKEACVQRNCMYLQSLGAQYAAYQISTLKSNPSFMGSINSIHPYVLPAASLFELQFPTISDQQSVKVCVTGLFNFELADQMLFTAANWVMEQSTENNLELYAIWFKWYNCLLQPYCNFFENYGNILKQESGHPIWHSILECYREIVAYHKIDVVAHPIPLLSLKLLDMASCVTLKNCHNRLHNSLEGLSLLRLTLQQWQSETKFPDHDIMKVNMLPALKSLRCLEGEVLKMIVKSRKLLQIYCRLLDYHRSIWKMMVLSQFEGLPVVWNLLRKEILKLQPKFPVEVGVFLMESVNLNNLQGFNLHYDKPTLWVYGGHPIVPSSGTIFYKIHEILAFSAVVWPRKNLLKGHLDDNQNFVDAMLSANQDLRNLALEGLSMGSLAATITDEDDSTVLAQLDEVHKRLIGKVDWERRNIELLSKASTAEVKFCCSVSSNVLCNKFSFNGWVESLPLLNLKSLNLDTVLLQRLSKCAHLDSSEAHQIIANTEYLLKYAMDFSLESSSRSPLEFIQHQIIWWIHHAWATVDNVHVKVASSLLEMWYNYHTFLWTYCSGNPKDLFSVTHDETCNLAHLTKMDAIYTIIQRELCVMDYQKNCLMLRISSRNLWEGVSFVGNFVVNLHSAADSLFKQIIVAHKKHFKQEEYSKLESILFQQSESCLKKDLDTACALLSSSSHGVLASLSGANNLIGSLLLELYSPFSCDYLLHLGAAWVYVGELRFRLLLSSYNPDPAFESAFMHSHVLEKISVLELEGKVRHQCEELAGSSSAEDGYDQKLLQELKTKEKNIRAKVVFRPARSKHKSLIAACCEFEERLSECKTLLASLNGNGVGQLEVDRVCNWQITSRNFIKRLTEEYGEYVDLIQPIQVAVYEMKLGLAIALSGYQEREYLNKVKEDNIKCILGVIFAIMQFPSGSTTGNVSVDMPDLMKYESDDRLEIHYSELNDLAMLKKLAAVSSQLNVGELADKLRSHSQMLVSVHHISLVRTTYRVCYSHIMDKTSYLSLKETFDHFTSMWVDMKSSLKAREKDDLQYYKFRSRIIDIHDIFKGDVPSLSDLDAEGNDVPNSEEKLEQDFLKIMERTDEDNIVSEDTWDLIPESVLKCIITTHNQLFGSPDLVEKPIKCQISDDHKIQCFIDSYELGARILKDLPELTSSTFDEKLVPEHLLRVCLEYRQTCAPTLDCSNYNTYRDPNPSVLFKMVEPLTALQEKVRYFLDEWPGHPGLLKILDIVASLLAMPLSTPISKALLGLQLLVGKAQTLQENDSKFFLKDYLPPLFMIVSSWQRLELECWPILLAEVLGKYESNALKLWFPLRALLTQSCDISKNEELSLIKSMEEFVQTSNVGEFKRRLHLLLAFHGEISDGAGVGAYSSSSVKKIQNILYNMFGYYMQFSPLVLGQIEAGKGSIEKDLKDQVKLYRWEQDPHSTASIENFKRTRQKIFKLLRQFNDILQKPVIVLLNQEATTKKVPCWLDPQMPESHFPVDTGKLSERFLWYSKWANQAKLSLEALQHTNVASIGVPNIEEYVCVVSHNTNFPRDESELEDRLEFFWAAIGQICNAADFGSILKCGKKNQKKTALSNLFKTLEECGLSKHRPMGDEWGSESDAPSPFLEHSYTTTHLLQQVVSQKIPEDANIADATLLSTNNWKHANQQHFKCLAMMQQLRQISLKFNKDLGLEEVNRATSFMNHLLSMLSEQRHFAYNIFEQLNQFRLAVFLLGSGGDSNYLSSCQSVLLNSMWQQKLFFDNILAMTMDTSLLLRSFMDCHHDSCDDIQVEVSAMSSLFGKFITRFSESKDLLDKYLLGSNNFLAGSAKSMPLATREMEQLVAANCQLIDMFREDIQVLCHQDVSMRSVKKVLLSRVEELLEKGSLSMVSLSKEADEDKHMLCSDVLQKLEGSYTEAFKEIFSLAIGVVGKLTDLGISTDGTQDPSERKITFWKDILQSYAMNLQMEHLCDASKRLAVSVRRLVDFKPEICSSIEMQLMHLHSLLGLVLSSAEGILSELLEAHITTSEMTHALGDLLIYLFVEGFGSTEDTTEDASDGPQQDATGTGMGEGEGQESASSKIDDISQLEGTANETDALCKPDQVPKNDGEAIEMPEDFAAELSDVSEDPEGKDSGDDDEDTNLENQMGDTGDANEMVGKKSWDKDEDDDPNTSTEKYESGSSAKETEKNDRELRAKDESAFEEGEPIETDYDEQDKNNNLDDDPSTCEDVDQDTDDVMDKADAYDDRTGPELPEPKDDSEDMDMEGTEHTDEMDTDNEESPEEEKLADEGLNASDDVEDGDAAQHGENEIDGEQENAEDGHMEPNNMEKELQKTESLEHPSQGMQPNNAEMDSNRESESNLANSTDMNNAVAPVDFSSNEVPSMEISMANSGDGSRLLSNSKPELQTDPPSQIKQTNPFRSMGDAMQDWKERAKVSADTQDHQTETEQHIDDESATEFRYVPDSEQSTSQALGNATADQINDDLQVKQSSVEDENHGHKVEYNAEKTPGDDHNPEVPHLQASQSRTNKTENANNFEHREIQTDTSVHDLVQGEPDNSIGDVVSFRRPPADDNKILLDNLTSIRELSMHMDVDIIDEDTKGAIVDWKSLQLTTMKLSQELAEQLRLVMEPTLASKLQGDYRTGKRINMKKVIPYIASHFRRDKIWLRRTKPNKRNYQVVIAVDDSRSMSEGKCGKVAIEALVTVCRAMSQLEVGQFAVASFGKKGNVKVLHDFDQIFNAEAGMNMLSSLSFEQDNKLEDEPVRDLLVHLNTMLDTAVSRSRTPSGQNPLQQLILLISDGKFHEKENLKRYVRNVLNRKRMIAYVLLDSHEESIMDSLEVSYQGSKLTMGKYMNSFPFPYYVMLKNIEALPRTLADLLRQWFELMQSTNE</sequence>
<feature type="compositionally biased region" description="Basic and acidic residues" evidence="10">
    <location>
        <begin position="4965"/>
        <end position="4990"/>
    </location>
</feature>
<keyword evidence="6" id="KW-0067">ATP-binding</keyword>
<dbReference type="InterPro" id="IPR041190">
    <property type="entry name" value="Midasin_AAA_lid_5"/>
</dbReference>
<dbReference type="InterPro" id="IPR003593">
    <property type="entry name" value="AAA+_ATPase"/>
</dbReference>
<evidence type="ECO:0000256" key="7">
    <source>
        <dbReference type="ARBA" id="ARBA00023186"/>
    </source>
</evidence>
<dbReference type="FunFam" id="3.40.50.300:FF:000142">
    <property type="entry name" value="Midasin"/>
    <property type="match status" value="1"/>
</dbReference>
<evidence type="ECO:0000256" key="3">
    <source>
        <dbReference type="ARBA" id="ARBA00007188"/>
    </source>
</evidence>
<dbReference type="GO" id="GO:0000027">
    <property type="term" value="P:ribosomal large subunit assembly"/>
    <property type="evidence" value="ECO:0007669"/>
    <property type="project" value="TreeGrafter"/>
</dbReference>
<dbReference type="GO" id="GO:0000055">
    <property type="term" value="P:ribosomal large subunit export from nucleus"/>
    <property type="evidence" value="ECO:0007669"/>
    <property type="project" value="TreeGrafter"/>
</dbReference>
<evidence type="ECO:0000256" key="2">
    <source>
        <dbReference type="ARBA" id="ARBA00004642"/>
    </source>
</evidence>
<dbReference type="PROSITE" id="PS00675">
    <property type="entry name" value="SIGMA54_INTERACT_1"/>
    <property type="match status" value="1"/>
</dbReference>
<gene>
    <name evidence="12" type="ORF">GUJ93_ZPchr0012g21118</name>
</gene>
<feature type="compositionally biased region" description="Polar residues" evidence="10">
    <location>
        <begin position="4897"/>
        <end position="4906"/>
    </location>
</feature>
<name>A0A8J5WLH5_ZIZPA</name>
<feature type="compositionally biased region" description="Polar residues" evidence="10">
    <location>
        <begin position="4880"/>
        <end position="4889"/>
    </location>
</feature>
<dbReference type="FunFam" id="3.40.50.300:FF:002238">
    <property type="entry name" value="Midasin"/>
    <property type="match status" value="1"/>
</dbReference>
<reference evidence="12" key="1">
    <citation type="journal article" date="2021" name="bioRxiv">
        <title>Whole Genome Assembly and Annotation of Northern Wild Rice, Zizania palustris L., Supports a Whole Genome Duplication in the Zizania Genus.</title>
        <authorList>
            <person name="Haas M."/>
            <person name="Kono T."/>
            <person name="Macchietto M."/>
            <person name="Millas R."/>
            <person name="McGilp L."/>
            <person name="Shao M."/>
            <person name="Duquette J."/>
            <person name="Hirsch C.N."/>
            <person name="Kimball J."/>
        </authorList>
    </citation>
    <scope>NUCLEOTIDE SEQUENCE</scope>
    <source>
        <tissue evidence="12">Fresh leaf tissue</tissue>
    </source>
</reference>
<organism evidence="12 13">
    <name type="scientific">Zizania palustris</name>
    <name type="common">Northern wild rice</name>
    <dbReference type="NCBI Taxonomy" id="103762"/>
    <lineage>
        <taxon>Eukaryota</taxon>
        <taxon>Viridiplantae</taxon>
        <taxon>Streptophyta</taxon>
        <taxon>Embryophyta</taxon>
        <taxon>Tracheophyta</taxon>
        <taxon>Spermatophyta</taxon>
        <taxon>Magnoliopsida</taxon>
        <taxon>Liliopsida</taxon>
        <taxon>Poales</taxon>
        <taxon>Poaceae</taxon>
        <taxon>BOP clade</taxon>
        <taxon>Oryzoideae</taxon>
        <taxon>Oryzeae</taxon>
        <taxon>Zizaniinae</taxon>
        <taxon>Zizania</taxon>
    </lineage>
</organism>
<dbReference type="InterPro" id="IPR011704">
    <property type="entry name" value="ATPase_dyneun-rel_AAA"/>
</dbReference>
<evidence type="ECO:0000256" key="1">
    <source>
        <dbReference type="ARBA" id="ARBA00004604"/>
    </source>
</evidence>
<dbReference type="Pfam" id="PF07728">
    <property type="entry name" value="AAA_5"/>
    <property type="match status" value="7"/>
</dbReference>
<accession>A0A8J5WLH5</accession>
<dbReference type="GO" id="GO:0005654">
    <property type="term" value="C:nucleoplasm"/>
    <property type="evidence" value="ECO:0007669"/>
    <property type="project" value="UniProtKB-SubCell"/>
</dbReference>
<dbReference type="OrthoDB" id="5186at2759"/>
<dbReference type="GO" id="GO:0005524">
    <property type="term" value="F:ATP binding"/>
    <property type="evidence" value="ECO:0007669"/>
    <property type="project" value="UniProtKB-KW"/>
</dbReference>
<dbReference type="SMART" id="SM00382">
    <property type="entry name" value="AAA"/>
    <property type="match status" value="6"/>
</dbReference>